<proteinExistence type="predicted"/>
<reference evidence="1" key="2">
    <citation type="journal article" date="2015" name="Data Brief">
        <title>Shoot transcriptome of the giant reed, Arundo donax.</title>
        <authorList>
            <person name="Barrero R.A."/>
            <person name="Guerrero F.D."/>
            <person name="Moolhuijzen P."/>
            <person name="Goolsby J.A."/>
            <person name="Tidwell J."/>
            <person name="Bellgard S.E."/>
            <person name="Bellgard M.I."/>
        </authorList>
    </citation>
    <scope>NUCLEOTIDE SEQUENCE</scope>
    <source>
        <tissue evidence="1">Shoot tissue taken approximately 20 cm above the soil surface</tissue>
    </source>
</reference>
<dbReference type="EMBL" id="GBRH01163774">
    <property type="protein sequence ID" value="JAE34122.1"/>
    <property type="molecule type" value="Transcribed_RNA"/>
</dbReference>
<reference evidence="1" key="1">
    <citation type="submission" date="2014-09" db="EMBL/GenBank/DDBJ databases">
        <authorList>
            <person name="Magalhaes I.L.F."/>
            <person name="Oliveira U."/>
            <person name="Santos F.R."/>
            <person name="Vidigal T.H.D.A."/>
            <person name="Brescovit A.D."/>
            <person name="Santos A.J."/>
        </authorList>
    </citation>
    <scope>NUCLEOTIDE SEQUENCE</scope>
    <source>
        <tissue evidence="1">Shoot tissue taken approximately 20 cm above the soil surface</tissue>
    </source>
</reference>
<sequence>MFKHRISKSAPPLSVHTANTSLSLYTHTANLSSIHTAKLSLSLSTHTHTELSPLPTHQTKHR</sequence>
<protein>
    <submittedName>
        <fullName evidence="1">Uncharacterized protein</fullName>
    </submittedName>
</protein>
<dbReference type="AlphaFoldDB" id="A0A0A9HBM1"/>
<organism evidence="1">
    <name type="scientific">Arundo donax</name>
    <name type="common">Giant reed</name>
    <name type="synonym">Donax arundinaceus</name>
    <dbReference type="NCBI Taxonomy" id="35708"/>
    <lineage>
        <taxon>Eukaryota</taxon>
        <taxon>Viridiplantae</taxon>
        <taxon>Streptophyta</taxon>
        <taxon>Embryophyta</taxon>
        <taxon>Tracheophyta</taxon>
        <taxon>Spermatophyta</taxon>
        <taxon>Magnoliopsida</taxon>
        <taxon>Liliopsida</taxon>
        <taxon>Poales</taxon>
        <taxon>Poaceae</taxon>
        <taxon>PACMAD clade</taxon>
        <taxon>Arundinoideae</taxon>
        <taxon>Arundineae</taxon>
        <taxon>Arundo</taxon>
    </lineage>
</organism>
<evidence type="ECO:0000313" key="1">
    <source>
        <dbReference type="EMBL" id="JAE34122.1"/>
    </source>
</evidence>
<name>A0A0A9HBM1_ARUDO</name>
<accession>A0A0A9HBM1</accession>